<dbReference type="PROSITE" id="PS01124">
    <property type="entry name" value="HTH_ARAC_FAMILY_2"/>
    <property type="match status" value="1"/>
</dbReference>
<dbReference type="Proteomes" id="UP001589692">
    <property type="component" value="Unassembled WGS sequence"/>
</dbReference>
<dbReference type="InterPro" id="IPR050204">
    <property type="entry name" value="AraC_XylS_family_regulators"/>
</dbReference>
<protein>
    <submittedName>
        <fullName evidence="5">Helix-turn-helix domain-containing protein</fullName>
    </submittedName>
</protein>
<dbReference type="Pfam" id="PF12833">
    <property type="entry name" value="HTH_18"/>
    <property type="match status" value="1"/>
</dbReference>
<comment type="caution">
    <text evidence="5">The sequence shown here is derived from an EMBL/GenBank/DDBJ whole genome shotgun (WGS) entry which is preliminary data.</text>
</comment>
<keyword evidence="2" id="KW-0238">DNA-binding</keyword>
<keyword evidence="3" id="KW-0804">Transcription</keyword>
<dbReference type="Gene3D" id="1.10.10.60">
    <property type="entry name" value="Homeodomain-like"/>
    <property type="match status" value="1"/>
</dbReference>
<dbReference type="InterPro" id="IPR009057">
    <property type="entry name" value="Homeodomain-like_sf"/>
</dbReference>
<gene>
    <name evidence="5" type="ORF">ACFFP0_26635</name>
</gene>
<proteinExistence type="predicted"/>
<dbReference type="EMBL" id="JBHMAA010000033">
    <property type="protein sequence ID" value="MFB9952436.1"/>
    <property type="molecule type" value="Genomic_DNA"/>
</dbReference>
<dbReference type="SMART" id="SM00342">
    <property type="entry name" value="HTH_ARAC"/>
    <property type="match status" value="1"/>
</dbReference>
<evidence type="ECO:0000313" key="6">
    <source>
        <dbReference type="Proteomes" id="UP001589692"/>
    </source>
</evidence>
<evidence type="ECO:0000313" key="5">
    <source>
        <dbReference type="EMBL" id="MFB9952436.1"/>
    </source>
</evidence>
<evidence type="ECO:0000256" key="2">
    <source>
        <dbReference type="ARBA" id="ARBA00023125"/>
    </source>
</evidence>
<dbReference type="SUPFAM" id="SSF46689">
    <property type="entry name" value="Homeodomain-like"/>
    <property type="match status" value="2"/>
</dbReference>
<accession>A0ABV6AP83</accession>
<evidence type="ECO:0000256" key="1">
    <source>
        <dbReference type="ARBA" id="ARBA00023015"/>
    </source>
</evidence>
<name>A0ABV6AP83_9HYPH</name>
<evidence type="ECO:0000259" key="4">
    <source>
        <dbReference type="PROSITE" id="PS01124"/>
    </source>
</evidence>
<dbReference type="PANTHER" id="PTHR46796">
    <property type="entry name" value="HTH-TYPE TRANSCRIPTIONAL ACTIVATOR RHAS-RELATED"/>
    <property type="match status" value="1"/>
</dbReference>
<dbReference type="PANTHER" id="PTHR46796:SF6">
    <property type="entry name" value="ARAC SUBFAMILY"/>
    <property type="match status" value="1"/>
</dbReference>
<feature type="domain" description="HTH araC/xylS-type" evidence="4">
    <location>
        <begin position="163"/>
        <end position="261"/>
    </location>
</feature>
<evidence type="ECO:0000256" key="3">
    <source>
        <dbReference type="ARBA" id="ARBA00023163"/>
    </source>
</evidence>
<keyword evidence="6" id="KW-1185">Reference proteome</keyword>
<organism evidence="5 6">
    <name type="scientific">Rhizobium puerariae</name>
    <dbReference type="NCBI Taxonomy" id="1585791"/>
    <lineage>
        <taxon>Bacteria</taxon>
        <taxon>Pseudomonadati</taxon>
        <taxon>Pseudomonadota</taxon>
        <taxon>Alphaproteobacteria</taxon>
        <taxon>Hyphomicrobiales</taxon>
        <taxon>Rhizobiaceae</taxon>
        <taxon>Rhizobium/Agrobacterium group</taxon>
        <taxon>Rhizobium</taxon>
    </lineage>
</organism>
<dbReference type="InterPro" id="IPR018060">
    <property type="entry name" value="HTH_AraC"/>
</dbReference>
<reference evidence="5 6" key="1">
    <citation type="submission" date="2024-09" db="EMBL/GenBank/DDBJ databases">
        <authorList>
            <person name="Sun Q."/>
            <person name="Mori K."/>
        </authorList>
    </citation>
    <scope>NUCLEOTIDE SEQUENCE [LARGE SCALE GENOMIC DNA]</scope>
    <source>
        <strain evidence="5 6">TBRC 4938</strain>
    </source>
</reference>
<keyword evidence="1" id="KW-0805">Transcription regulation</keyword>
<sequence>MTQTRTGPNEIVLTAPANLALVMLSPQPNREVALNSSRKKIGLAPLGSIEIVPEGAELFARWMVDKENLLVAVDERKLAVIAGMEFQNEDFELQPPRIGSVDRKALLFANLMREEFQRGDAMNELCFDGLITLFAAHLLRTYSSRSNHRDRLIVGGLSPKAWRAVSDYIQDNLQERLSIIELAGITGLSPSHFLRAFRRTAGQAPHQYLVAKRLAFAERLVMTTDLPLAAIAQSTGFSSNSHMTAVMKRVRGFTPLDLRRDLRRQT</sequence>
<dbReference type="RefSeq" id="WP_377265239.1">
    <property type="nucleotide sequence ID" value="NZ_JBHMAA010000033.1"/>
</dbReference>